<proteinExistence type="predicted"/>
<dbReference type="Proteomes" id="UP001592582">
    <property type="component" value="Unassembled WGS sequence"/>
</dbReference>
<gene>
    <name evidence="1" type="ORF">ACEZDG_32855</name>
</gene>
<dbReference type="SMART" id="SM00331">
    <property type="entry name" value="PP2C_SIG"/>
    <property type="match status" value="1"/>
</dbReference>
<dbReference type="PANTHER" id="PTHR43156:SF2">
    <property type="entry name" value="STAGE II SPORULATION PROTEIN E"/>
    <property type="match status" value="1"/>
</dbReference>
<dbReference type="InterPro" id="IPR029016">
    <property type="entry name" value="GAF-like_dom_sf"/>
</dbReference>
<dbReference type="InterPro" id="IPR036457">
    <property type="entry name" value="PPM-type-like_dom_sf"/>
</dbReference>
<dbReference type="InterPro" id="IPR001932">
    <property type="entry name" value="PPM-type_phosphatase-like_dom"/>
</dbReference>
<dbReference type="Gene3D" id="3.30.450.40">
    <property type="match status" value="1"/>
</dbReference>
<dbReference type="Gene3D" id="3.60.40.10">
    <property type="entry name" value="PPM-type phosphatase domain"/>
    <property type="match status" value="1"/>
</dbReference>
<dbReference type="EMBL" id="JBHEZX010000021">
    <property type="protein sequence ID" value="MFC1414062.1"/>
    <property type="molecule type" value="Genomic_DNA"/>
</dbReference>
<keyword evidence="2" id="KW-1185">Reference proteome</keyword>
<evidence type="ECO:0000313" key="1">
    <source>
        <dbReference type="EMBL" id="MFC1414062.1"/>
    </source>
</evidence>
<keyword evidence="1" id="KW-0378">Hydrolase</keyword>
<name>A0ABV6VJZ8_9ACTN</name>
<dbReference type="PANTHER" id="PTHR43156">
    <property type="entry name" value="STAGE II SPORULATION PROTEIN E-RELATED"/>
    <property type="match status" value="1"/>
</dbReference>
<sequence>MTSFPPAPTPPTVPAPASPATGPVIGAPLLRALVDAVAPVIVLAADPARVHLHNKAAEALFPALGTTDAFTSDVVAPWLVQAQQQGIDALDGTVGERVFRATSQPLPGECTGWLLTDVTEERASLKRLSEERVRTQFLVRASARLLASLNQRRCLRVTAELAAEQLADAAVLLTPTRGRRIAMTRLVRGGVIEETAVSVEVDQVPGLADALAGFPPVPSRWIQPDLAPAWLVPEDFGDLGSLVVTPLPGNGVSAGALILLRRSDQAGFNEEEELFARIFAARAGAAISAAVLYAERTETTGILQRALIPPAIDRLDGIDLASTYRPARAADLIGGDFYDVHPPLLATEARKGVPGETLLMLGDVCGKGPGAAILTGKIRHTIAALRRLEPRHGPLLELLNATLLDDHDARFVTLVLAGVTPAANGRLDLRLTSAGHPAPMLVRADGTVEEAATRGTLIGAVPDITSTTWTTVLDPGEMCLLYSDGVTEARGGPSGREMFGDQRLKDALAECAGMPVEAVVERIELVTSQWLGGGEHDDIALMAIGAPLRGSHLMMVDGRGRGRYTG</sequence>
<accession>A0ABV6VJZ8</accession>
<organism evidence="1 2">
    <name type="scientific">Streptacidiphilus alkalitolerans</name>
    <dbReference type="NCBI Taxonomy" id="3342712"/>
    <lineage>
        <taxon>Bacteria</taxon>
        <taxon>Bacillati</taxon>
        <taxon>Actinomycetota</taxon>
        <taxon>Actinomycetes</taxon>
        <taxon>Kitasatosporales</taxon>
        <taxon>Streptomycetaceae</taxon>
        <taxon>Streptacidiphilus</taxon>
    </lineage>
</organism>
<dbReference type="GO" id="GO:0004722">
    <property type="term" value="F:protein serine/threonine phosphatase activity"/>
    <property type="evidence" value="ECO:0007669"/>
    <property type="project" value="UniProtKB-EC"/>
</dbReference>
<dbReference type="EC" id="3.1.3.16" evidence="1"/>
<dbReference type="Pfam" id="PF07228">
    <property type="entry name" value="SpoIIE"/>
    <property type="match status" value="1"/>
</dbReference>
<dbReference type="InterPro" id="IPR052016">
    <property type="entry name" value="Bact_Sigma-Reg"/>
</dbReference>
<dbReference type="SUPFAM" id="SSF55781">
    <property type="entry name" value="GAF domain-like"/>
    <property type="match status" value="1"/>
</dbReference>
<evidence type="ECO:0000313" key="2">
    <source>
        <dbReference type="Proteomes" id="UP001592582"/>
    </source>
</evidence>
<comment type="caution">
    <text evidence="1">The sequence shown here is derived from an EMBL/GenBank/DDBJ whole genome shotgun (WGS) entry which is preliminary data.</text>
</comment>
<reference evidence="1 2" key="1">
    <citation type="submission" date="2024-09" db="EMBL/GenBank/DDBJ databases">
        <authorList>
            <person name="Lee S.D."/>
        </authorList>
    </citation>
    <scope>NUCLEOTIDE SEQUENCE [LARGE SCALE GENOMIC DNA]</scope>
    <source>
        <strain evidence="1 2">N1-1</strain>
    </source>
</reference>
<protein>
    <submittedName>
        <fullName evidence="1">PP2C family protein-serine/threonine phosphatase</fullName>
        <ecNumber evidence="1">3.1.3.16</ecNumber>
    </submittedName>
</protein>